<dbReference type="EMBL" id="CP040098">
    <property type="protein sequence ID" value="QCQ21361.1"/>
    <property type="molecule type" value="Genomic_DNA"/>
</dbReference>
<dbReference type="GO" id="GO:0006313">
    <property type="term" value="P:DNA transposition"/>
    <property type="evidence" value="ECO:0007669"/>
    <property type="project" value="InterPro"/>
</dbReference>
<dbReference type="InterPro" id="IPR012337">
    <property type="entry name" value="RNaseH-like_sf"/>
</dbReference>
<dbReference type="GO" id="GO:0004803">
    <property type="term" value="F:transposase activity"/>
    <property type="evidence" value="ECO:0007669"/>
    <property type="project" value="InterPro"/>
</dbReference>
<dbReference type="PANTHER" id="PTHR34614">
    <property type="match status" value="1"/>
</dbReference>
<dbReference type="AlphaFoldDB" id="A0A4V1ERE5"/>
<gene>
    <name evidence="2" type="ORF">FDQ92_03700</name>
</gene>
<dbReference type="NCBIfam" id="NF033559">
    <property type="entry name" value="transpos_IS1634"/>
    <property type="match status" value="1"/>
</dbReference>
<evidence type="ECO:0000313" key="2">
    <source>
        <dbReference type="EMBL" id="QCQ21361.1"/>
    </source>
</evidence>
<proteinExistence type="predicted"/>
<evidence type="ECO:0000259" key="1">
    <source>
        <dbReference type="Pfam" id="PF01609"/>
    </source>
</evidence>
<name>A0A4V1ERE5_9BACT</name>
<reference evidence="2 3" key="2">
    <citation type="submission" date="2019-05" db="EMBL/GenBank/DDBJ databases">
        <authorList>
            <person name="Suflita J.M."/>
            <person name="Marks C.R."/>
        </authorList>
    </citation>
    <scope>NUCLEOTIDE SEQUENCE [LARGE SCALE GENOMIC DNA]</scope>
    <source>
        <strain evidence="2 3">ALDC</strain>
    </source>
</reference>
<accession>A0A4V1ERE5</accession>
<feature type="domain" description="Transposase IS4-like" evidence="1">
    <location>
        <begin position="195"/>
        <end position="472"/>
    </location>
</feature>
<dbReference type="RefSeq" id="WP_137423330.1">
    <property type="nucleotide sequence ID" value="NZ_CP040098.1"/>
</dbReference>
<dbReference type="InterPro" id="IPR002559">
    <property type="entry name" value="Transposase_11"/>
</dbReference>
<dbReference type="InterPro" id="IPR047654">
    <property type="entry name" value="IS1634_transpos"/>
</dbReference>
<keyword evidence="3" id="KW-1185">Reference proteome</keyword>
<dbReference type="GO" id="GO:0003677">
    <property type="term" value="F:DNA binding"/>
    <property type="evidence" value="ECO:0007669"/>
    <property type="project" value="InterPro"/>
</dbReference>
<dbReference type="PANTHER" id="PTHR34614:SF2">
    <property type="entry name" value="TRANSPOSASE IS4-LIKE DOMAIN-CONTAINING PROTEIN"/>
    <property type="match status" value="1"/>
</dbReference>
<dbReference type="Pfam" id="PF01609">
    <property type="entry name" value="DDE_Tnp_1"/>
    <property type="match status" value="1"/>
</dbReference>
<dbReference type="Proteomes" id="UP000298602">
    <property type="component" value="Chromosome"/>
</dbReference>
<reference evidence="2 3" key="1">
    <citation type="submission" date="2019-05" db="EMBL/GenBank/DDBJ databases">
        <title>The Complete Genome Sequence of the n-alkane-degrading Desulfoglaeba alkanexedens ALDC reveals multiple alkylsuccinate synthase gene clusters.</title>
        <authorList>
            <person name="Callaghan A.V."/>
            <person name="Davidova I.A."/>
            <person name="Duncan K.E."/>
            <person name="Morris B."/>
            <person name="McInerney M.J."/>
        </authorList>
    </citation>
    <scope>NUCLEOTIDE SEQUENCE [LARGE SCALE GENOMIC DNA]</scope>
    <source>
        <strain evidence="2 3">ALDC</strain>
    </source>
</reference>
<dbReference type="SUPFAM" id="SSF53098">
    <property type="entry name" value="Ribonuclease H-like"/>
    <property type="match status" value="1"/>
</dbReference>
<sequence length="540" mass="62175">MFARIKKSGKYDYLQIVENQRVNSKVTQRVIATVGRMDKLSAKGEVETLIRSLSRFSEKALLVLSGKSKIQCEAKTIGPAIIFERLWCELGIQQVIRDLLHNRAFLFDVERAIFLTVLHRILISGSDRFCDKWGRDLVVKGTEDLALHQFYRAMAFLGEVLDDQEHATLSSPRCVKDVIEEKMFAGQRHLFAELDLVFFDTTSVYFHGEGGESLGRRGFSKDHRPELKQMLVGAVLDQNGRPLCCEMWPGNSTDVKTLVPVTDRIRKRFGVGRFCIVADRGMVSRETIRELEERNIAYILGTRMRKVKEITAEVLARAGRYKEVKCEGRSPLKVKEVMVRDKRYIVCLNPKQAEKDKADRDKIIDSLREQIRKGPKALVGNEGYRKFLKVDKDSIHIDLDKVKEEERFDGKWVLITNTSWSSDRVALKYKELWQVEHSFRDLKSTFETRPVFHQRDDTIRGHVFCSFLALILRKELYRRLDRAGHAFEWSDIKQDLSALQEIVIEENGKRFALRSQCLGTCSSVFRAVGVAIPPTIRVLS</sequence>
<dbReference type="OrthoDB" id="5422918at2"/>
<dbReference type="KEGG" id="dax:FDQ92_03700"/>
<organism evidence="2 3">
    <name type="scientific">Desulfoglaeba alkanexedens ALDC</name>
    <dbReference type="NCBI Taxonomy" id="980445"/>
    <lineage>
        <taxon>Bacteria</taxon>
        <taxon>Pseudomonadati</taxon>
        <taxon>Thermodesulfobacteriota</taxon>
        <taxon>Syntrophobacteria</taxon>
        <taxon>Syntrophobacterales</taxon>
        <taxon>Syntrophobacteraceae</taxon>
        <taxon>Desulfoglaeba</taxon>
    </lineage>
</organism>
<evidence type="ECO:0000313" key="3">
    <source>
        <dbReference type="Proteomes" id="UP000298602"/>
    </source>
</evidence>
<protein>
    <submittedName>
        <fullName evidence="2">IS1634 family transposase</fullName>
    </submittedName>
</protein>